<sequence>MNNKTNDLDDVTVTQLLKAIKPAHLVITTGVVFSLIGGAFSFGIRWEKHRFDVEITPLKQANAELIAKNNEQKTQIEFYREKDKFISLTSTLQFQAILRGIDHEKLFTCSGKRQEVSDSHLQELFQEYSTTLEKITNPQNGRDPIAFYGPRSRACKPRLINFENDQSAAYLINSFAPTSAINNTR</sequence>
<dbReference type="Proteomes" id="UP001149821">
    <property type="component" value="Unassembled WGS sequence"/>
</dbReference>
<name>A0ABT5QHA3_9GAMM</name>
<evidence type="ECO:0000313" key="3">
    <source>
        <dbReference type="Proteomes" id="UP001149821"/>
    </source>
</evidence>
<organism evidence="2 3">
    <name type="scientific">Enterovibrio qingdaonensis</name>
    <dbReference type="NCBI Taxonomy" id="2899818"/>
    <lineage>
        <taxon>Bacteria</taxon>
        <taxon>Pseudomonadati</taxon>
        <taxon>Pseudomonadota</taxon>
        <taxon>Gammaproteobacteria</taxon>
        <taxon>Vibrionales</taxon>
        <taxon>Vibrionaceae</taxon>
        <taxon>Enterovibrio</taxon>
    </lineage>
</organism>
<evidence type="ECO:0000313" key="2">
    <source>
        <dbReference type="EMBL" id="MDD1780357.1"/>
    </source>
</evidence>
<reference evidence="2" key="1">
    <citation type="submission" date="2021-12" db="EMBL/GenBank/DDBJ databases">
        <title>Enterovibrio ZSDZ35 sp. nov. and Enterovibrio ZSDZ42 sp. nov., isolated from coastal seawater in Qingdao.</title>
        <authorList>
            <person name="Zhang P."/>
        </authorList>
    </citation>
    <scope>NUCLEOTIDE SEQUENCE</scope>
    <source>
        <strain evidence="2">ZSDZ35</strain>
    </source>
</reference>
<accession>A0ABT5QHA3</accession>
<gene>
    <name evidence="2" type="ORF">LRP49_03995</name>
</gene>
<feature type="transmembrane region" description="Helical" evidence="1">
    <location>
        <begin position="23"/>
        <end position="44"/>
    </location>
</feature>
<keyword evidence="3" id="KW-1185">Reference proteome</keyword>
<evidence type="ECO:0000256" key="1">
    <source>
        <dbReference type="SAM" id="Phobius"/>
    </source>
</evidence>
<dbReference type="EMBL" id="JAJUBB010000002">
    <property type="protein sequence ID" value="MDD1780357.1"/>
    <property type="molecule type" value="Genomic_DNA"/>
</dbReference>
<keyword evidence="1" id="KW-0472">Membrane</keyword>
<dbReference type="RefSeq" id="WP_274140402.1">
    <property type="nucleotide sequence ID" value="NZ_JAJUBB010000002.1"/>
</dbReference>
<keyword evidence="1" id="KW-0812">Transmembrane</keyword>
<proteinExistence type="predicted"/>
<protein>
    <submittedName>
        <fullName evidence="2">Uncharacterized protein</fullName>
    </submittedName>
</protein>
<keyword evidence="1" id="KW-1133">Transmembrane helix</keyword>
<comment type="caution">
    <text evidence="2">The sequence shown here is derived from an EMBL/GenBank/DDBJ whole genome shotgun (WGS) entry which is preliminary data.</text>
</comment>